<dbReference type="EC" id="3.2.2.n1" evidence="2"/>
<reference evidence="3 4" key="1">
    <citation type="submission" date="2019-09" db="EMBL/GenBank/DDBJ databases">
        <title>Complete Genome Sequence of Janibacter melonis M714 with both human health impact and industrial applications.</title>
        <authorList>
            <person name="Jin M."/>
            <person name="Zhao Q.R."/>
        </authorList>
    </citation>
    <scope>NUCLEOTIDE SEQUENCE [LARGE SCALE GENOMIC DNA]</scope>
    <source>
        <strain evidence="3 4">M714</strain>
    </source>
</reference>
<protein>
    <recommendedName>
        <fullName evidence="2">Cytokinin riboside 5'-monophosphate phosphoribohydrolase</fullName>
        <ecNumber evidence="2">3.2.2.n1</ecNumber>
    </recommendedName>
</protein>
<sequence>MGDGGHPRPPRPVPSVISASSVALVVEARAPRPWWLRFQRRRASRPPAPAKGAGPPFARLVCGIGHPQGCGAYAGRVLRSVCIFTGSSPGTDPTLVDAAREVGAELARRGIGVVYGGGGAGLMGAVADGAMGAGGEVVGVIPDFMVQREWGRDDITELHVVTSMHERKAKMADLCDAFLVLPGGIGTLEELFEVWTWRQIGLHGKPIALLDLPTASGTGFWQPLLTALQGLADAGFVSAESLADVVVAPDLDSALAGLAQRPTDSRLLRPGT</sequence>
<dbReference type="AlphaFoldDB" id="A0A5P8FNQ2"/>
<keyword evidence="2" id="KW-0203">Cytokinin biosynthesis</keyword>
<proteinExistence type="inferred from homology"/>
<evidence type="ECO:0000313" key="3">
    <source>
        <dbReference type="EMBL" id="QFQ31217.2"/>
    </source>
</evidence>
<evidence type="ECO:0000313" key="4">
    <source>
        <dbReference type="Proteomes" id="UP000271708"/>
    </source>
</evidence>
<dbReference type="PANTHER" id="PTHR31223:SF70">
    <property type="entry name" value="LOG FAMILY PROTEIN YJL055W"/>
    <property type="match status" value="1"/>
</dbReference>
<dbReference type="NCBIfam" id="TIGR00730">
    <property type="entry name" value="Rossman fold protein, TIGR00730 family"/>
    <property type="match status" value="1"/>
</dbReference>
<keyword evidence="2" id="KW-0378">Hydrolase</keyword>
<name>A0A5P8FNQ2_9MICO</name>
<organism evidence="3 4">
    <name type="scientific">Janibacter melonis</name>
    <dbReference type="NCBI Taxonomy" id="262209"/>
    <lineage>
        <taxon>Bacteria</taxon>
        <taxon>Bacillati</taxon>
        <taxon>Actinomycetota</taxon>
        <taxon>Actinomycetes</taxon>
        <taxon>Micrococcales</taxon>
        <taxon>Intrasporangiaceae</taxon>
        <taxon>Janibacter</taxon>
    </lineage>
</organism>
<gene>
    <name evidence="3" type="ORF">EEW87_014230</name>
</gene>
<comment type="catalytic activity">
    <reaction evidence="2">
        <text>N(6)-(dimethylallyl)adenosine 5'-phosphate + H2O = N(6)-dimethylallyladenine + D-ribose 5-phosphate</text>
        <dbReference type="Rhea" id="RHEA:48560"/>
        <dbReference type="ChEBI" id="CHEBI:15377"/>
        <dbReference type="ChEBI" id="CHEBI:17660"/>
        <dbReference type="ChEBI" id="CHEBI:57526"/>
        <dbReference type="ChEBI" id="CHEBI:78346"/>
        <dbReference type="EC" id="3.2.2.n1"/>
    </reaction>
</comment>
<dbReference type="InterPro" id="IPR031100">
    <property type="entry name" value="LOG_fam"/>
</dbReference>
<dbReference type="KEGG" id="jme:EEW87_014230"/>
<dbReference type="Pfam" id="PF03641">
    <property type="entry name" value="Lysine_decarbox"/>
    <property type="match status" value="1"/>
</dbReference>
<dbReference type="GO" id="GO:0005829">
    <property type="term" value="C:cytosol"/>
    <property type="evidence" value="ECO:0007669"/>
    <property type="project" value="TreeGrafter"/>
</dbReference>
<dbReference type="Gene3D" id="3.40.50.450">
    <property type="match status" value="1"/>
</dbReference>
<dbReference type="Proteomes" id="UP000271708">
    <property type="component" value="Chromosome"/>
</dbReference>
<dbReference type="InterPro" id="IPR005269">
    <property type="entry name" value="LOG"/>
</dbReference>
<evidence type="ECO:0000256" key="1">
    <source>
        <dbReference type="ARBA" id="ARBA00006763"/>
    </source>
</evidence>
<comment type="catalytic activity">
    <reaction evidence="2">
        <text>9-ribosyl-trans-zeatin 5'-phosphate + H2O = trans-zeatin + D-ribose 5-phosphate</text>
        <dbReference type="Rhea" id="RHEA:48564"/>
        <dbReference type="ChEBI" id="CHEBI:15377"/>
        <dbReference type="ChEBI" id="CHEBI:16522"/>
        <dbReference type="ChEBI" id="CHEBI:78346"/>
        <dbReference type="ChEBI" id="CHEBI:87947"/>
        <dbReference type="EC" id="3.2.2.n1"/>
    </reaction>
</comment>
<dbReference type="PANTHER" id="PTHR31223">
    <property type="entry name" value="LOG FAMILY PROTEIN YJL055W"/>
    <property type="match status" value="1"/>
</dbReference>
<dbReference type="SUPFAM" id="SSF102405">
    <property type="entry name" value="MCP/YpsA-like"/>
    <property type="match status" value="1"/>
</dbReference>
<dbReference type="GO" id="GO:0009691">
    <property type="term" value="P:cytokinin biosynthetic process"/>
    <property type="evidence" value="ECO:0007669"/>
    <property type="project" value="UniProtKB-UniRule"/>
</dbReference>
<dbReference type="GO" id="GO:0102682">
    <property type="term" value="F:cytokinin riboside 5'-monophosphate phosphoribohydrolase activity"/>
    <property type="evidence" value="ECO:0007669"/>
    <property type="project" value="RHEA"/>
</dbReference>
<accession>A0A5P8FNQ2</accession>
<evidence type="ECO:0000256" key="2">
    <source>
        <dbReference type="RuleBase" id="RU363015"/>
    </source>
</evidence>
<dbReference type="EMBL" id="CP044548">
    <property type="protein sequence ID" value="QFQ31217.2"/>
    <property type="molecule type" value="Genomic_DNA"/>
</dbReference>
<comment type="similarity">
    <text evidence="1 2">Belongs to the LOG family.</text>
</comment>